<name>A0A4T0J3J7_WALIC</name>
<gene>
    <name evidence="1" type="ORF">E3P86_02322</name>
</gene>
<evidence type="ECO:0000313" key="1">
    <source>
        <dbReference type="EMBL" id="TIB36993.1"/>
    </source>
</evidence>
<sequence length="61" mass="7205">MLAMMNRERDKENKKLLYTENIAEISKKTKNAQKNTRKRQKLSLRPTRGRCHALGISKTYL</sequence>
<reference evidence="1 2" key="1">
    <citation type="submission" date="2019-03" db="EMBL/GenBank/DDBJ databases">
        <title>Sequencing 23 genomes of Wallemia ichthyophaga.</title>
        <authorList>
            <person name="Gostincar C."/>
        </authorList>
    </citation>
    <scope>NUCLEOTIDE SEQUENCE [LARGE SCALE GENOMIC DNA]</scope>
    <source>
        <strain evidence="1 2">EXF-6200</strain>
    </source>
</reference>
<proteinExistence type="predicted"/>
<accession>A0A4T0J3J7</accession>
<dbReference type="EMBL" id="SPOI01000113">
    <property type="protein sequence ID" value="TIB36993.1"/>
    <property type="molecule type" value="Genomic_DNA"/>
</dbReference>
<protein>
    <submittedName>
        <fullName evidence="1">Uncharacterized protein</fullName>
    </submittedName>
</protein>
<comment type="caution">
    <text evidence="1">The sequence shown here is derived from an EMBL/GenBank/DDBJ whole genome shotgun (WGS) entry which is preliminary data.</text>
</comment>
<dbReference type="Proteomes" id="UP000310689">
    <property type="component" value="Unassembled WGS sequence"/>
</dbReference>
<dbReference type="AlphaFoldDB" id="A0A4T0J3J7"/>
<evidence type="ECO:0000313" key="2">
    <source>
        <dbReference type="Proteomes" id="UP000310689"/>
    </source>
</evidence>
<organism evidence="1 2">
    <name type="scientific">Wallemia ichthyophaga</name>
    <dbReference type="NCBI Taxonomy" id="245174"/>
    <lineage>
        <taxon>Eukaryota</taxon>
        <taxon>Fungi</taxon>
        <taxon>Dikarya</taxon>
        <taxon>Basidiomycota</taxon>
        <taxon>Wallemiomycotina</taxon>
        <taxon>Wallemiomycetes</taxon>
        <taxon>Wallemiales</taxon>
        <taxon>Wallemiaceae</taxon>
        <taxon>Wallemia</taxon>
    </lineage>
</organism>